<evidence type="ECO:0000313" key="2">
    <source>
        <dbReference type="Proteomes" id="UP000789920"/>
    </source>
</evidence>
<name>A0ACA9SJ92_9GLOM</name>
<gene>
    <name evidence="1" type="ORF">RPERSI_LOCUS30703</name>
</gene>
<keyword evidence="2" id="KW-1185">Reference proteome</keyword>
<organism evidence="1 2">
    <name type="scientific">Racocetra persica</name>
    <dbReference type="NCBI Taxonomy" id="160502"/>
    <lineage>
        <taxon>Eukaryota</taxon>
        <taxon>Fungi</taxon>
        <taxon>Fungi incertae sedis</taxon>
        <taxon>Mucoromycota</taxon>
        <taxon>Glomeromycotina</taxon>
        <taxon>Glomeromycetes</taxon>
        <taxon>Diversisporales</taxon>
        <taxon>Gigasporaceae</taxon>
        <taxon>Racocetra</taxon>
    </lineage>
</organism>
<dbReference type="EMBL" id="CAJVQC010120853">
    <property type="protein sequence ID" value="CAG8838528.1"/>
    <property type="molecule type" value="Genomic_DNA"/>
</dbReference>
<feature type="non-terminal residue" evidence="1">
    <location>
        <position position="235"/>
    </location>
</feature>
<sequence length="235" mass="26352">MFNSDIPYWFAGDPPIRPDQYDFLYVMLHELFHGLGFGSSWEEYLPGLVTPMPAINPLGTTKFDLYSPDPQPNDKLKFYEWAFDKYMIFSNGTKISSVTTQLNKFFSGRSGTLSDLENNFEKSNQYPIAKNMYLISQTPQSLGFMPQGSTNPSDSLILETSFKPFRQGSSISHVDAATYVNTSDFLMGAQARNGTTINYLTTIFTGGNGIGPKLKKTLETMGYTSLENPNPYRPS</sequence>
<reference evidence="1" key="1">
    <citation type="submission" date="2021-06" db="EMBL/GenBank/DDBJ databases">
        <authorList>
            <person name="Kallberg Y."/>
            <person name="Tangrot J."/>
            <person name="Rosling A."/>
        </authorList>
    </citation>
    <scope>NUCLEOTIDE SEQUENCE</scope>
    <source>
        <strain evidence="1">MA461A</strain>
    </source>
</reference>
<accession>A0ACA9SJ92</accession>
<protein>
    <submittedName>
        <fullName evidence="1">29251_t:CDS:1</fullName>
    </submittedName>
</protein>
<dbReference type="Proteomes" id="UP000789920">
    <property type="component" value="Unassembled WGS sequence"/>
</dbReference>
<comment type="caution">
    <text evidence="1">The sequence shown here is derived from an EMBL/GenBank/DDBJ whole genome shotgun (WGS) entry which is preliminary data.</text>
</comment>
<proteinExistence type="predicted"/>
<evidence type="ECO:0000313" key="1">
    <source>
        <dbReference type="EMBL" id="CAG8838528.1"/>
    </source>
</evidence>